<sequence>MNLDEKFLWFFGAIAVLLAIASVIGRILAKRAKTESSMSTIENLNQRVNAWWGMVIIFFVSYLLGGNATVILFGFISLFALREFITLTPTRLGDHNALFSAFFILIPLQYVLIGTHWYSLFTLLIPVYAFLLLPAIAVLSQDTDAFLERAAKIQWGVMICVYCISHAPALLLLDLEGFKGQNALLLFYLVFVVQLSDVLQYVFGKLLGKHKVAPLVSPSKTVEGLVGGGLSATLIGGCMFWMTPFSFWQSLLMSLVIVVMGFLGGLVMSAIKRSLSAKDWGTMIKGHGGMLDRMDSICFAAPIFFHLTRYFFSAP</sequence>
<dbReference type="GO" id="GO:0016779">
    <property type="term" value="F:nucleotidyltransferase activity"/>
    <property type="evidence" value="ECO:0007669"/>
    <property type="project" value="UniProtKB-KW"/>
</dbReference>
<feature type="transmembrane region" description="Helical" evidence="1">
    <location>
        <begin position="49"/>
        <end position="81"/>
    </location>
</feature>
<dbReference type="EMBL" id="CP005960">
    <property type="protein sequence ID" value="AHZ72976.1"/>
    <property type="molecule type" value="Genomic_DNA"/>
</dbReference>
<feature type="transmembrane region" description="Helical" evidence="1">
    <location>
        <begin position="153"/>
        <end position="173"/>
    </location>
</feature>
<dbReference type="Proteomes" id="UP000026913">
    <property type="component" value="Chromosome"/>
</dbReference>
<keyword evidence="1" id="KW-0812">Transmembrane</keyword>
<dbReference type="GO" id="GO:0005886">
    <property type="term" value="C:plasma membrane"/>
    <property type="evidence" value="ECO:0007669"/>
    <property type="project" value="TreeGrafter"/>
</dbReference>
<name>A0A024EK43_9PSED</name>
<gene>
    <name evidence="2" type="ORF">OU5_5897</name>
</gene>
<keyword evidence="2" id="KW-0548">Nucleotidyltransferase</keyword>
<keyword evidence="1" id="KW-0472">Membrane</keyword>
<feature type="transmembrane region" description="Helical" evidence="1">
    <location>
        <begin position="185"/>
        <end position="203"/>
    </location>
</feature>
<keyword evidence="2" id="KW-0808">Transferase</keyword>
<feature type="transmembrane region" description="Helical" evidence="1">
    <location>
        <begin position="93"/>
        <end position="112"/>
    </location>
</feature>
<dbReference type="HOGENOM" id="CLU_037294_3_0_6"/>
<dbReference type="PANTHER" id="PTHR43535">
    <property type="entry name" value="PHOSPHATIDATE CYTIDYLYLTRANSFERASE"/>
    <property type="match status" value="1"/>
</dbReference>
<evidence type="ECO:0000313" key="3">
    <source>
        <dbReference type="Proteomes" id="UP000026913"/>
    </source>
</evidence>
<feature type="transmembrane region" description="Helical" evidence="1">
    <location>
        <begin position="224"/>
        <end position="242"/>
    </location>
</feature>
<dbReference type="GO" id="GO:0009273">
    <property type="term" value="P:peptidoglycan-based cell wall biogenesis"/>
    <property type="evidence" value="ECO:0007669"/>
    <property type="project" value="TreeGrafter"/>
</dbReference>
<proteinExistence type="predicted"/>
<dbReference type="RefSeq" id="WP_010455511.1">
    <property type="nucleotide sequence ID" value="NZ_CP005960.1"/>
</dbReference>
<dbReference type="KEGG" id="pman:OU5_5897"/>
<evidence type="ECO:0000256" key="1">
    <source>
        <dbReference type="SAM" id="Phobius"/>
    </source>
</evidence>
<dbReference type="OrthoDB" id="9799199at2"/>
<organism evidence="2 3">
    <name type="scientific">Pseudomonas mandelii JR-1</name>
    <dbReference type="NCBI Taxonomy" id="1147786"/>
    <lineage>
        <taxon>Bacteria</taxon>
        <taxon>Pseudomonadati</taxon>
        <taxon>Pseudomonadota</taxon>
        <taxon>Gammaproteobacteria</taxon>
        <taxon>Pseudomonadales</taxon>
        <taxon>Pseudomonadaceae</taxon>
        <taxon>Pseudomonas</taxon>
    </lineage>
</organism>
<dbReference type="Pfam" id="PF01148">
    <property type="entry name" value="CTP_transf_1"/>
    <property type="match status" value="1"/>
</dbReference>
<dbReference type="GeneID" id="46431849"/>
<reference evidence="2 3" key="1">
    <citation type="journal article" date="2012" name="J. Bacteriol.">
        <title>Genome sequence of cold-adapted Pseudomonas mandelii strain JR-1.</title>
        <authorList>
            <person name="Jang S.H."/>
            <person name="Kim J."/>
            <person name="Kim J."/>
            <person name="Hong S."/>
            <person name="Lee C."/>
        </authorList>
    </citation>
    <scope>NUCLEOTIDE SEQUENCE [LARGE SCALE GENOMIC DNA]</scope>
    <source>
        <strain evidence="2 3">JR-1</strain>
    </source>
</reference>
<feature type="transmembrane region" description="Helical" evidence="1">
    <location>
        <begin position="248"/>
        <end position="271"/>
    </location>
</feature>
<dbReference type="AlphaFoldDB" id="A0A024EK43"/>
<protein>
    <submittedName>
        <fullName evidence="2">Phosphatidate cytidylyltransferase</fullName>
    </submittedName>
</protein>
<keyword evidence="1" id="KW-1133">Transmembrane helix</keyword>
<feature type="transmembrane region" description="Helical" evidence="1">
    <location>
        <begin position="118"/>
        <end position="141"/>
    </location>
</feature>
<dbReference type="PANTHER" id="PTHR43535:SF1">
    <property type="entry name" value="PHOSPHATIDATE CYTIDYLYLTRANSFERASE"/>
    <property type="match status" value="1"/>
</dbReference>
<accession>A0A024EK43</accession>
<evidence type="ECO:0000313" key="2">
    <source>
        <dbReference type="EMBL" id="AHZ72976.1"/>
    </source>
</evidence>
<feature type="transmembrane region" description="Helical" evidence="1">
    <location>
        <begin position="7"/>
        <end position="29"/>
    </location>
</feature>